<evidence type="ECO:0000313" key="3">
    <source>
        <dbReference type="Proteomes" id="UP001054854"/>
    </source>
</evidence>
<comment type="caution">
    <text evidence="2">The sequence shown here is derived from an EMBL/GenBank/DDBJ whole genome shotgun (WGS) entry which is preliminary data.</text>
</comment>
<feature type="compositionally biased region" description="Polar residues" evidence="1">
    <location>
        <begin position="104"/>
        <end position="114"/>
    </location>
</feature>
<protein>
    <recommendedName>
        <fullName evidence="4">Secreted protein</fullName>
    </recommendedName>
</protein>
<dbReference type="RefSeq" id="WP_236259501.1">
    <property type="nucleotide sequence ID" value="NZ_BNEK01000005.1"/>
</dbReference>
<organism evidence="2 3">
    <name type="scientific">Streptomyces hygroscopicus</name>
    <dbReference type="NCBI Taxonomy" id="1912"/>
    <lineage>
        <taxon>Bacteria</taxon>
        <taxon>Bacillati</taxon>
        <taxon>Actinomycetota</taxon>
        <taxon>Actinomycetes</taxon>
        <taxon>Kitasatosporales</taxon>
        <taxon>Streptomycetaceae</taxon>
        <taxon>Streptomyces</taxon>
        <taxon>Streptomyces violaceusniger group</taxon>
    </lineage>
</organism>
<evidence type="ECO:0000256" key="1">
    <source>
        <dbReference type="SAM" id="MobiDB-lite"/>
    </source>
</evidence>
<reference evidence="2" key="1">
    <citation type="submission" date="2024-05" db="EMBL/GenBank/DDBJ databases">
        <title>Whole genome shotgun sequence of Streptomyces hygroscopicus NBRC 113678.</title>
        <authorList>
            <person name="Komaki H."/>
            <person name="Tamura T."/>
        </authorList>
    </citation>
    <scope>NUCLEOTIDE SEQUENCE</scope>
    <source>
        <strain evidence="2">N11-34</strain>
    </source>
</reference>
<dbReference type="Proteomes" id="UP001054854">
    <property type="component" value="Unassembled WGS sequence"/>
</dbReference>
<accession>A0ABQ3UD93</accession>
<sequence>MRTRTAAATAAVVTTLILTGCSSGGDGGGKPSLTGTPAAAEKAETTRRCVDAIAERAAANRGGAVRSHPVPEPCARLSDDDYLDAYLKGLEQAHRDARDPSPEESGNATGDTRS</sequence>
<evidence type="ECO:0008006" key="4">
    <source>
        <dbReference type="Google" id="ProtNLM"/>
    </source>
</evidence>
<proteinExistence type="predicted"/>
<evidence type="ECO:0000313" key="2">
    <source>
        <dbReference type="EMBL" id="GHJ33539.1"/>
    </source>
</evidence>
<gene>
    <name evidence="2" type="ORF">TPA0910_79720</name>
</gene>
<feature type="compositionally biased region" description="Basic and acidic residues" evidence="1">
    <location>
        <begin position="91"/>
        <end position="101"/>
    </location>
</feature>
<feature type="region of interest" description="Disordered" evidence="1">
    <location>
        <begin position="20"/>
        <end position="43"/>
    </location>
</feature>
<dbReference type="EMBL" id="BNEK01000005">
    <property type="protein sequence ID" value="GHJ33539.1"/>
    <property type="molecule type" value="Genomic_DNA"/>
</dbReference>
<feature type="region of interest" description="Disordered" evidence="1">
    <location>
        <begin position="87"/>
        <end position="114"/>
    </location>
</feature>
<keyword evidence="3" id="KW-1185">Reference proteome</keyword>
<name>A0ABQ3UD93_STRHY</name>
<dbReference type="PROSITE" id="PS51257">
    <property type="entry name" value="PROKAR_LIPOPROTEIN"/>
    <property type="match status" value="1"/>
</dbReference>